<accession>A0A6H5GM89</accession>
<gene>
    <name evidence="3" type="ORF">NTEN_LOCUS21684</name>
    <name evidence="2" type="ORF">NTEN_LOCUS9725</name>
</gene>
<evidence type="ECO:0000313" key="3">
    <source>
        <dbReference type="EMBL" id="CAB0017731.1"/>
    </source>
</evidence>
<proteinExistence type="predicted"/>
<evidence type="ECO:0000313" key="2">
    <source>
        <dbReference type="EMBL" id="CAB0004248.1"/>
    </source>
</evidence>
<reference evidence="2 4" key="1">
    <citation type="submission" date="2020-02" db="EMBL/GenBank/DDBJ databases">
        <authorList>
            <person name="Ferguson B K."/>
        </authorList>
    </citation>
    <scope>NUCLEOTIDE SEQUENCE [LARGE SCALE GENOMIC DNA]</scope>
</reference>
<feature type="non-terminal residue" evidence="2">
    <location>
        <position position="52"/>
    </location>
</feature>
<dbReference type="AlphaFoldDB" id="A0A6H5GM89"/>
<protein>
    <submittedName>
        <fullName evidence="2">Uncharacterized protein</fullName>
    </submittedName>
</protein>
<dbReference type="EMBL" id="CADCXU010014767">
    <property type="protein sequence ID" value="CAB0004248.1"/>
    <property type="molecule type" value="Genomic_DNA"/>
</dbReference>
<sequence>MSGGFRIRFLTKFDSQPPASCERITSENVLNPLKTPNMLAPKRPKTQTNPSK</sequence>
<keyword evidence="4" id="KW-1185">Reference proteome</keyword>
<evidence type="ECO:0000313" key="4">
    <source>
        <dbReference type="Proteomes" id="UP000479000"/>
    </source>
</evidence>
<dbReference type="EMBL" id="CADCXU010031891">
    <property type="protein sequence ID" value="CAB0017731.1"/>
    <property type="molecule type" value="Genomic_DNA"/>
</dbReference>
<organism evidence="2 4">
    <name type="scientific">Nesidiocoris tenuis</name>
    <dbReference type="NCBI Taxonomy" id="355587"/>
    <lineage>
        <taxon>Eukaryota</taxon>
        <taxon>Metazoa</taxon>
        <taxon>Ecdysozoa</taxon>
        <taxon>Arthropoda</taxon>
        <taxon>Hexapoda</taxon>
        <taxon>Insecta</taxon>
        <taxon>Pterygota</taxon>
        <taxon>Neoptera</taxon>
        <taxon>Paraneoptera</taxon>
        <taxon>Hemiptera</taxon>
        <taxon>Heteroptera</taxon>
        <taxon>Panheteroptera</taxon>
        <taxon>Cimicomorpha</taxon>
        <taxon>Miridae</taxon>
        <taxon>Dicyphina</taxon>
        <taxon>Nesidiocoris</taxon>
    </lineage>
</organism>
<name>A0A6H5GM89_9HEMI</name>
<feature type="region of interest" description="Disordered" evidence="1">
    <location>
        <begin position="30"/>
        <end position="52"/>
    </location>
</feature>
<dbReference type="Proteomes" id="UP000479000">
    <property type="component" value="Unassembled WGS sequence"/>
</dbReference>
<evidence type="ECO:0000256" key="1">
    <source>
        <dbReference type="SAM" id="MobiDB-lite"/>
    </source>
</evidence>